<feature type="region of interest" description="Disordered" evidence="1">
    <location>
        <begin position="126"/>
        <end position="145"/>
    </location>
</feature>
<evidence type="ECO:0000313" key="2">
    <source>
        <dbReference type="EMBL" id="RLL93912.1"/>
    </source>
</evidence>
<reference evidence="2 3" key="1">
    <citation type="submission" date="2018-08" db="EMBL/GenBank/DDBJ databases">
        <title>Draft genome sequences of two Aspergillus turcosus clinical strains isolated from bronchoalveolar lavage fluid: one azole-susceptible and the other azole-resistant.</title>
        <authorList>
            <person name="Parent-Michaud M."/>
            <person name="Dufresne P.J."/>
            <person name="Fournier E."/>
            <person name="Martineau C."/>
            <person name="Moreira S."/>
            <person name="Perkins V."/>
            <person name="De Repentigny L."/>
            <person name="Dufresne S.F."/>
        </authorList>
    </citation>
    <scope>NUCLEOTIDE SEQUENCE [LARGE SCALE GENOMIC DNA]</scope>
    <source>
        <strain evidence="2">HMR AF 1038</strain>
    </source>
</reference>
<dbReference type="OrthoDB" id="4499469at2759"/>
<feature type="region of interest" description="Disordered" evidence="1">
    <location>
        <begin position="153"/>
        <end position="188"/>
    </location>
</feature>
<keyword evidence="3" id="KW-1185">Reference proteome</keyword>
<dbReference type="Proteomes" id="UP000215289">
    <property type="component" value="Unassembled WGS sequence"/>
</dbReference>
<sequence length="253" mass="27923">MAPLSIQSALERLSQASRAIQRRNGVQNKEAKRIRDAVALLRRGCPVDSRGESRQKIYLEFLRKVLELSGRPMVVLCAVGLGLSVIAIAKDSVRLDLPYEIKDNSSLDNAVLRRLANQYFNTGMGPVSAHTGPQPVTSPLLGPQSVSVGFADREENQEEHSRQQLDSTLSTPGTKEDPPIIHPGAQQETGDVYELAPEDIRQIIASDQISGQIWLTDTNGADTRSFVRIPITNELTNQLILHRPRVTRDELSS</sequence>
<proteinExistence type="predicted"/>
<feature type="compositionally biased region" description="Polar residues" evidence="1">
    <location>
        <begin position="164"/>
        <end position="173"/>
    </location>
</feature>
<dbReference type="AlphaFoldDB" id="A0A229YFJ0"/>
<comment type="caution">
    <text evidence="2">The sequence shown here is derived from an EMBL/GenBank/DDBJ whole genome shotgun (WGS) entry which is preliminary data.</text>
</comment>
<gene>
    <name evidence="2" type="ORF">CFD26_100446</name>
</gene>
<organism evidence="2 3">
    <name type="scientific">Aspergillus turcosus</name>
    <dbReference type="NCBI Taxonomy" id="1245748"/>
    <lineage>
        <taxon>Eukaryota</taxon>
        <taxon>Fungi</taxon>
        <taxon>Dikarya</taxon>
        <taxon>Ascomycota</taxon>
        <taxon>Pezizomycotina</taxon>
        <taxon>Eurotiomycetes</taxon>
        <taxon>Eurotiomycetidae</taxon>
        <taxon>Eurotiales</taxon>
        <taxon>Aspergillaceae</taxon>
        <taxon>Aspergillus</taxon>
        <taxon>Aspergillus subgen. Fumigati</taxon>
    </lineage>
</organism>
<feature type="compositionally biased region" description="Basic and acidic residues" evidence="1">
    <location>
        <begin position="153"/>
        <end position="163"/>
    </location>
</feature>
<evidence type="ECO:0000313" key="3">
    <source>
        <dbReference type="Proteomes" id="UP000215289"/>
    </source>
</evidence>
<evidence type="ECO:0000256" key="1">
    <source>
        <dbReference type="SAM" id="MobiDB-lite"/>
    </source>
</evidence>
<name>A0A229YFJ0_9EURO</name>
<accession>A0A229YFJ0</accession>
<dbReference type="EMBL" id="NIDN02000250">
    <property type="protein sequence ID" value="RLL93912.1"/>
    <property type="molecule type" value="Genomic_DNA"/>
</dbReference>
<protein>
    <submittedName>
        <fullName evidence="2">Uncharacterized protein</fullName>
    </submittedName>
</protein>